<feature type="compositionally biased region" description="Polar residues" evidence="1">
    <location>
        <begin position="572"/>
        <end position="605"/>
    </location>
</feature>
<dbReference type="EMBL" id="SPNW01000130">
    <property type="protein sequence ID" value="TIA84983.1"/>
    <property type="molecule type" value="Genomic_DNA"/>
</dbReference>
<dbReference type="Proteomes" id="UP000310189">
    <property type="component" value="Unassembled WGS sequence"/>
</dbReference>
<feature type="compositionally biased region" description="Polar residues" evidence="1">
    <location>
        <begin position="1151"/>
        <end position="1169"/>
    </location>
</feature>
<comment type="caution">
    <text evidence="2">The sequence shown here is derived from an EMBL/GenBank/DDBJ whole genome shotgun (WGS) entry which is preliminary data.</text>
</comment>
<feature type="compositionally biased region" description="Polar residues" evidence="1">
    <location>
        <begin position="810"/>
        <end position="822"/>
    </location>
</feature>
<feature type="compositionally biased region" description="Low complexity" evidence="1">
    <location>
        <begin position="1229"/>
        <end position="1243"/>
    </location>
</feature>
<feature type="compositionally biased region" description="Basic and acidic residues" evidence="1">
    <location>
        <begin position="20"/>
        <end position="31"/>
    </location>
</feature>
<feature type="compositionally biased region" description="Polar residues" evidence="1">
    <location>
        <begin position="316"/>
        <end position="336"/>
    </location>
</feature>
<feature type="compositionally biased region" description="Polar residues" evidence="1">
    <location>
        <begin position="752"/>
        <end position="762"/>
    </location>
</feature>
<feature type="compositionally biased region" description="Basic and acidic residues" evidence="1">
    <location>
        <begin position="74"/>
        <end position="93"/>
    </location>
</feature>
<gene>
    <name evidence="2" type="ORF">E3P99_04099</name>
</gene>
<evidence type="ECO:0000313" key="2">
    <source>
        <dbReference type="EMBL" id="TIA84983.1"/>
    </source>
</evidence>
<feature type="region of interest" description="Disordered" evidence="1">
    <location>
        <begin position="551"/>
        <end position="630"/>
    </location>
</feature>
<feature type="region of interest" description="Disordered" evidence="1">
    <location>
        <begin position="1"/>
        <end position="40"/>
    </location>
</feature>
<organism evidence="2 3">
    <name type="scientific">Wallemia hederae</name>
    <dbReference type="NCBI Taxonomy" id="1540922"/>
    <lineage>
        <taxon>Eukaryota</taxon>
        <taxon>Fungi</taxon>
        <taxon>Dikarya</taxon>
        <taxon>Basidiomycota</taxon>
        <taxon>Wallemiomycotina</taxon>
        <taxon>Wallemiomycetes</taxon>
        <taxon>Wallemiales</taxon>
        <taxon>Wallemiaceae</taxon>
        <taxon>Wallemia</taxon>
    </lineage>
</organism>
<feature type="compositionally biased region" description="Basic and acidic residues" evidence="1">
    <location>
        <begin position="651"/>
        <end position="660"/>
    </location>
</feature>
<feature type="region of interest" description="Disordered" evidence="1">
    <location>
        <begin position="230"/>
        <end position="402"/>
    </location>
</feature>
<dbReference type="AlphaFoldDB" id="A0A4V4LS35"/>
<accession>A0A4V4LS35</accession>
<protein>
    <submittedName>
        <fullName evidence="2">Uncharacterized protein</fullName>
    </submittedName>
</protein>
<feature type="compositionally biased region" description="Polar residues" evidence="1">
    <location>
        <begin position="131"/>
        <end position="149"/>
    </location>
</feature>
<feature type="compositionally biased region" description="Basic and acidic residues" evidence="1">
    <location>
        <begin position="119"/>
        <end position="130"/>
    </location>
</feature>
<feature type="region of interest" description="Disordered" evidence="1">
    <location>
        <begin position="53"/>
        <end position="218"/>
    </location>
</feature>
<keyword evidence="3" id="KW-1185">Reference proteome</keyword>
<feature type="compositionally biased region" description="Acidic residues" evidence="1">
    <location>
        <begin position="724"/>
        <end position="733"/>
    </location>
</feature>
<dbReference type="OrthoDB" id="3363222at2759"/>
<feature type="compositionally biased region" description="Acidic residues" evidence="1">
    <location>
        <begin position="606"/>
        <end position="622"/>
    </location>
</feature>
<name>A0A4V4LS35_9BASI</name>
<proteinExistence type="predicted"/>
<feature type="compositionally biased region" description="Low complexity" evidence="1">
    <location>
        <begin position="828"/>
        <end position="843"/>
    </location>
</feature>
<feature type="compositionally biased region" description="Basic and acidic residues" evidence="1">
    <location>
        <begin position="341"/>
        <end position="355"/>
    </location>
</feature>
<feature type="region of interest" description="Disordered" evidence="1">
    <location>
        <begin position="1151"/>
        <end position="1186"/>
    </location>
</feature>
<feature type="compositionally biased region" description="Low complexity" evidence="1">
    <location>
        <begin position="776"/>
        <end position="792"/>
    </location>
</feature>
<feature type="compositionally biased region" description="Polar residues" evidence="1">
    <location>
        <begin position="109"/>
        <end position="118"/>
    </location>
</feature>
<feature type="compositionally biased region" description="Polar residues" evidence="1">
    <location>
        <begin position="276"/>
        <end position="309"/>
    </location>
</feature>
<reference evidence="2 3" key="1">
    <citation type="submission" date="2019-03" db="EMBL/GenBank/DDBJ databases">
        <title>Sequencing 23 genomes of Wallemia ichthyophaga.</title>
        <authorList>
            <person name="Gostincar C."/>
        </authorList>
    </citation>
    <scope>NUCLEOTIDE SEQUENCE [LARGE SCALE GENOMIC DNA]</scope>
    <source>
        <strain evidence="2 3">EXF-5753</strain>
    </source>
</reference>
<evidence type="ECO:0000256" key="1">
    <source>
        <dbReference type="SAM" id="MobiDB-lite"/>
    </source>
</evidence>
<sequence length="1280" mass="139057">MVFKLFKRKSKPDLKSSGSSDKKSFHNKDISRPLQLPFPSSVSLHDIRDSLIHPIPDLHTRRRSKSTSSSAGAPDKHDKHSKQSPELFSKDADPFAPPVPKIPAVYQNGEGSVRSSLSNRDDSTHTDFQYRDSQSSRLGRPSGDTSAYSKTEPPKRPPRTRRPIPFIGMSNLLKKKTTSPENERASPPPRTAKVSFTQSIKGLGMKNKNLRHSASDESFESLSVYSIMRSPPLQSIPPPRPSRSPPPAPTTGRARSSTVSGAPPVQESQVLEARLSNASNAVSNRKRSNSSPSARQSQTFAANNHSSLHSIPFSLQAIQPSSSTSSIPNARSSSGISVKMETQEDKEGKEGDEGKQGVVNKADQTTDTKVANASHDQSGISNSSTFSSFNDGNNSFDPSQFLNSYTKDDSYTSFELDKSILSPSSSKKDFNNSSLMVLGPSPSSHKFNGADESVVAAGEDEEVISNGSQDVLNVPDNGTILGSEFFKADTDTTDRSKIFSSLEAVKKHMSTDSFGNDTKESEDAFLDTLSNFSSPPPLLALRPLSPINVKSIDEGSASSETEEGVLDDSPTRRPSQRISGLVLTSSPNRDSASTVAPTQPFNDAQSDVDADVDAEEEAEEERAAETGSILRDSVSIYDDDEMTALQKKIEDMAKKLEQMRRPGASSPLHTSTSKESLPPSFSFHLDPNDHPELQDGVTFADDAPPQDIALPAAGPDEIALPESPLDDAEDATDAVDAHDGQKTPPAVPITASLHSKSCSFSGSIEDHTTSTSFHVANANASSTSNASSSPRSSQEEEMEEAEDNKVIQISPESQKKLQTQLRRISKQPAAVNAPAPRAAEAAPKGNQKPSASVKPQAQKRAEISSISLRDWMPTPLSPKIVEESEPADDQQQGRQHKHRRGLKEIDLNVAHNEPNMVHPPRFSSFKATPHILSQAQIMEKKQYDRRTRETWLKPSDSLSTLSKAGPAYNNENRGRRISQQPIDNSILPKRHSSKGVKGNTSWQHSIEREFDSIYEDPSGEKRRSELEQQQVRARMAMDAAWRAARSSSVPPVEDHAYGGTKQRKSLLLPQKKELMHKKMLPTLPYSAPANKTSFASGLEGVRNRDSQQLPALPSMRSLRASIEVPQYNPRASQQDRRINAAVESSIGYGQYAQSKSMNSMPPATASNGARKNRPARLDQLGPNQHSKSLTYFNSHALQTPPLTATSSASSMGYDSVMTPRSFTHKHDASASSMDSMSAHSVSSEGSVRPSVANGKKHASFLPASRSGYSLKGDSGYGYAI</sequence>
<feature type="compositionally biased region" description="Pro residues" evidence="1">
    <location>
        <begin position="234"/>
        <end position="249"/>
    </location>
</feature>
<feature type="region of interest" description="Disordered" evidence="1">
    <location>
        <begin position="1224"/>
        <end position="1255"/>
    </location>
</feature>
<feature type="compositionally biased region" description="Polar residues" evidence="1">
    <location>
        <begin position="362"/>
        <end position="377"/>
    </location>
</feature>
<feature type="compositionally biased region" description="Low complexity" evidence="1">
    <location>
        <begin position="378"/>
        <end position="399"/>
    </location>
</feature>
<evidence type="ECO:0000313" key="3">
    <source>
        <dbReference type="Proteomes" id="UP000310189"/>
    </source>
</evidence>
<feature type="region of interest" description="Disordered" evidence="1">
    <location>
        <begin position="651"/>
        <end position="902"/>
    </location>
</feature>
<feature type="compositionally biased region" description="Basic residues" evidence="1">
    <location>
        <begin position="1"/>
        <end position="10"/>
    </location>
</feature>
<feature type="region of interest" description="Disordered" evidence="1">
    <location>
        <begin position="956"/>
        <end position="1002"/>
    </location>
</feature>